<evidence type="ECO:0000259" key="2">
    <source>
        <dbReference type="Pfam" id="PF20013"/>
    </source>
</evidence>
<evidence type="ECO:0000313" key="5">
    <source>
        <dbReference type="EMBL" id="BCB78558.1"/>
    </source>
</evidence>
<feature type="region of interest" description="Disordered" evidence="1">
    <location>
        <begin position="455"/>
        <end position="492"/>
    </location>
</feature>
<dbReference type="RefSeq" id="WP_173038207.1">
    <property type="nucleotide sequence ID" value="NZ_JBHTHL010000001.1"/>
</dbReference>
<reference evidence="5 6" key="2">
    <citation type="submission" date="2020-03" db="EMBL/GenBank/DDBJ databases">
        <authorList>
            <person name="Ichikawa N."/>
            <person name="Kimura A."/>
            <person name="Kitahashi Y."/>
            <person name="Uohara A."/>
        </authorList>
    </citation>
    <scope>NUCLEOTIDE SEQUENCE [LARGE SCALE GENOMIC DNA]</scope>
    <source>
        <strain evidence="5 6">NBRC 107702</strain>
    </source>
</reference>
<evidence type="ECO:0000259" key="4">
    <source>
        <dbReference type="Pfam" id="PF20052"/>
    </source>
</evidence>
<proteinExistence type="predicted"/>
<dbReference type="InterPro" id="IPR049532">
    <property type="entry name" value="GAP1-like_C"/>
</dbReference>
<dbReference type="Proteomes" id="UP000502508">
    <property type="component" value="Chromosome"/>
</dbReference>
<evidence type="ECO:0000256" key="1">
    <source>
        <dbReference type="SAM" id="MobiDB-lite"/>
    </source>
</evidence>
<evidence type="ECO:0000259" key="3">
    <source>
        <dbReference type="Pfam" id="PF20014"/>
    </source>
</evidence>
<keyword evidence="6" id="KW-1185">Reference proteome</keyword>
<reference evidence="5 6" key="1">
    <citation type="submission" date="2020-03" db="EMBL/GenBank/DDBJ databases">
        <title>Whole genome shotgun sequence of Phytohabitans flavus NBRC 107702.</title>
        <authorList>
            <person name="Komaki H."/>
            <person name="Tamura T."/>
        </authorList>
    </citation>
    <scope>NUCLEOTIDE SEQUENCE [LARGE SCALE GENOMIC DNA]</scope>
    <source>
        <strain evidence="5 6">NBRC 107702</strain>
    </source>
</reference>
<gene>
    <name evidence="5" type="ORF">Pflav_049680</name>
</gene>
<dbReference type="Pfam" id="PF20052">
    <property type="entry name" value="GAP1-C"/>
    <property type="match status" value="1"/>
</dbReference>
<feature type="domain" description="GTPase-associated protein 1-like C-terminal" evidence="4">
    <location>
        <begin position="275"/>
        <end position="412"/>
    </location>
</feature>
<dbReference type="Pfam" id="PF20013">
    <property type="entry name" value="GAP1-N2"/>
    <property type="match status" value="1"/>
</dbReference>
<feature type="compositionally biased region" description="Polar residues" evidence="1">
    <location>
        <begin position="459"/>
        <end position="471"/>
    </location>
</feature>
<dbReference type="EMBL" id="AP022870">
    <property type="protein sequence ID" value="BCB78558.1"/>
    <property type="molecule type" value="Genomic_DNA"/>
</dbReference>
<dbReference type="AlphaFoldDB" id="A0A6F8XXU6"/>
<protein>
    <submittedName>
        <fullName evidence="5">Uncharacterized protein</fullName>
    </submittedName>
</protein>
<dbReference type="Pfam" id="PF20014">
    <property type="entry name" value="GAP1-M"/>
    <property type="match status" value="1"/>
</dbReference>
<accession>A0A6F8XXU6</accession>
<dbReference type="InterPro" id="IPR045402">
    <property type="entry name" value="GAP1-N2"/>
</dbReference>
<sequence>MTGQFETLIYTDCRPGQGLQGTAGFQFQARSPGVDGESMDIVRKSLLYEPPGRWMRERRPVEDYPPSLAHIHKGVFATSAGVYLGKETNGSREGNQLTHSIVTREPAAYGLVRPAQMFQAPFWRTQPAESTTCPTLDAGWEPGPFDAVRAQEFVRSQDKGADLLRALLSALQRLASGKAKARRILFVARDPVLVLRWLTAATLLMPQRSALRVGFKIFTANPAYADQQVLAVHPDWGVSEAAVDNDHGYTVFDLVRHVWSEVDSTAPARRWVALFLAEDPYDVVDAVEVTAATRLPDEAAATVAVTAVLRRKPTRAGAQVVASWLRDGPQSLVGVYGGPMLDLFVETAADWPPATLFVLDEATRRGGFTEQAARVRLSLLAAELELARTTGGVGSGRIPPPLAGGWGRRRRRRPPTRSPRPCGRPARRSSRRYCAWPGASGCPYRWPPWSRPSGASWRTGPSTPSVATGRSSGPAGRRSKGCSGASSNAGWPPTRSVCTSWATPGGRCCCAIRCGSKTALTRPPSRPRCGIWRCHTGSSSSASAWSRRCAPLTSPPRCTVLRLGSG</sequence>
<feature type="domain" description="GTPase-associated protein 1 middle" evidence="3">
    <location>
        <begin position="152"/>
        <end position="255"/>
    </location>
</feature>
<feature type="domain" description="GTPase-associated protein 1 N-terminal" evidence="2">
    <location>
        <begin position="5"/>
        <end position="138"/>
    </location>
</feature>
<evidence type="ECO:0000313" key="6">
    <source>
        <dbReference type="Proteomes" id="UP000502508"/>
    </source>
</evidence>
<name>A0A6F8XXU6_9ACTN</name>
<organism evidence="5 6">
    <name type="scientific">Phytohabitans flavus</name>
    <dbReference type="NCBI Taxonomy" id="1076124"/>
    <lineage>
        <taxon>Bacteria</taxon>
        <taxon>Bacillati</taxon>
        <taxon>Actinomycetota</taxon>
        <taxon>Actinomycetes</taxon>
        <taxon>Micromonosporales</taxon>
        <taxon>Micromonosporaceae</taxon>
    </lineage>
</organism>
<feature type="region of interest" description="Disordered" evidence="1">
    <location>
        <begin position="390"/>
        <end position="428"/>
    </location>
</feature>
<dbReference type="KEGG" id="pfla:Pflav_049680"/>
<dbReference type="InterPro" id="IPR045401">
    <property type="entry name" value="GAP1-M"/>
</dbReference>